<keyword evidence="2" id="KW-0677">Repeat</keyword>
<feature type="repeat" description="WD" evidence="3">
    <location>
        <begin position="339"/>
        <end position="378"/>
    </location>
</feature>
<name>A0ABQ8Z4J4_9EUKA</name>
<organism evidence="6 7">
    <name type="scientific">Anaeramoeba flamelloides</name>
    <dbReference type="NCBI Taxonomy" id="1746091"/>
    <lineage>
        <taxon>Eukaryota</taxon>
        <taxon>Metamonada</taxon>
        <taxon>Anaeramoebidae</taxon>
        <taxon>Anaeramoeba</taxon>
    </lineage>
</organism>
<dbReference type="PROSITE" id="PS50294">
    <property type="entry name" value="WD_REPEATS_REGION"/>
    <property type="match status" value="3"/>
</dbReference>
<evidence type="ECO:0000256" key="1">
    <source>
        <dbReference type="ARBA" id="ARBA00022574"/>
    </source>
</evidence>
<dbReference type="PROSITE" id="PS00678">
    <property type="entry name" value="WD_REPEATS_1"/>
    <property type="match status" value="1"/>
</dbReference>
<dbReference type="InterPro" id="IPR001680">
    <property type="entry name" value="WD40_rpt"/>
</dbReference>
<evidence type="ECO:0000256" key="2">
    <source>
        <dbReference type="ARBA" id="ARBA00022737"/>
    </source>
</evidence>
<reference evidence="6" key="1">
    <citation type="submission" date="2022-08" db="EMBL/GenBank/DDBJ databases">
        <title>Novel sulfate-reducing endosymbionts in the free-living metamonad Anaeramoeba.</title>
        <authorList>
            <person name="Jerlstrom-Hultqvist J."/>
            <person name="Cepicka I."/>
            <person name="Gallot-Lavallee L."/>
            <person name="Salas-Leiva D."/>
            <person name="Curtis B.A."/>
            <person name="Zahonova K."/>
            <person name="Pipaliya S."/>
            <person name="Dacks J."/>
            <person name="Roger A.J."/>
        </authorList>
    </citation>
    <scope>NUCLEOTIDE SEQUENCE</scope>
    <source>
        <strain evidence="6">Schooner1</strain>
    </source>
</reference>
<feature type="region of interest" description="Disordered" evidence="4">
    <location>
        <begin position="188"/>
        <end position="209"/>
    </location>
</feature>
<proteinExistence type="predicted"/>
<dbReference type="PROSITE" id="PS50181">
    <property type="entry name" value="FBOX"/>
    <property type="match status" value="1"/>
</dbReference>
<evidence type="ECO:0000256" key="4">
    <source>
        <dbReference type="SAM" id="MobiDB-lite"/>
    </source>
</evidence>
<dbReference type="PRINTS" id="PR00320">
    <property type="entry name" value="GPROTEINBRPT"/>
</dbReference>
<dbReference type="SUPFAM" id="SSF81383">
    <property type="entry name" value="F-box domain"/>
    <property type="match status" value="1"/>
</dbReference>
<evidence type="ECO:0000259" key="5">
    <source>
        <dbReference type="PROSITE" id="PS50181"/>
    </source>
</evidence>
<evidence type="ECO:0000256" key="3">
    <source>
        <dbReference type="PROSITE-ProRule" id="PRU00221"/>
    </source>
</evidence>
<dbReference type="Gene3D" id="2.130.10.10">
    <property type="entry name" value="YVTN repeat-like/Quinoprotein amine dehydrogenase"/>
    <property type="match status" value="2"/>
</dbReference>
<feature type="repeat" description="WD" evidence="3">
    <location>
        <begin position="379"/>
        <end position="412"/>
    </location>
</feature>
<dbReference type="InterPro" id="IPR036047">
    <property type="entry name" value="F-box-like_dom_sf"/>
</dbReference>
<dbReference type="SMART" id="SM00256">
    <property type="entry name" value="FBOX"/>
    <property type="match status" value="1"/>
</dbReference>
<feature type="repeat" description="WD" evidence="3">
    <location>
        <begin position="300"/>
        <end position="339"/>
    </location>
</feature>
<dbReference type="InterPro" id="IPR015943">
    <property type="entry name" value="WD40/YVTN_repeat-like_dom_sf"/>
</dbReference>
<dbReference type="Pfam" id="PF00400">
    <property type="entry name" value="WD40"/>
    <property type="match status" value="6"/>
</dbReference>
<evidence type="ECO:0000313" key="6">
    <source>
        <dbReference type="EMBL" id="KAJ6251823.1"/>
    </source>
</evidence>
<feature type="compositionally biased region" description="Basic and acidic residues" evidence="4">
    <location>
        <begin position="277"/>
        <end position="288"/>
    </location>
</feature>
<dbReference type="PROSITE" id="PS50082">
    <property type="entry name" value="WD_REPEATS_2"/>
    <property type="match status" value="4"/>
</dbReference>
<accession>A0ABQ8Z4J4</accession>
<dbReference type="EMBL" id="JAOAOG010000054">
    <property type="protein sequence ID" value="KAJ6251823.1"/>
    <property type="molecule type" value="Genomic_DNA"/>
</dbReference>
<dbReference type="Pfam" id="PF12937">
    <property type="entry name" value="F-box-like"/>
    <property type="match status" value="1"/>
</dbReference>
<dbReference type="InterPro" id="IPR020472">
    <property type="entry name" value="WD40_PAC1"/>
</dbReference>
<dbReference type="SUPFAM" id="SSF50978">
    <property type="entry name" value="WD40 repeat-like"/>
    <property type="match status" value="1"/>
</dbReference>
<dbReference type="PANTHER" id="PTHR44436">
    <property type="entry name" value="F-BOX/WD REPEAT-CONTAINING PROTEIN 2"/>
    <property type="match status" value="1"/>
</dbReference>
<dbReference type="InterPro" id="IPR042627">
    <property type="entry name" value="FBXW2"/>
</dbReference>
<feature type="compositionally biased region" description="Acidic residues" evidence="4">
    <location>
        <begin position="261"/>
        <end position="276"/>
    </location>
</feature>
<sequence>MGSTSSKETIRSLSDESIVQLPEELLFYIFRYLDASSLMKVGSTNTYLDQIANDPLIWKKLFFRRFPHLSSIPVPPPTLKTWKKYYHHRVKWSSQWYKKRAQVTTQIKYRKGVNKASFTTLNEFATCNWDRTIKLWSLSNMKYTVLPTKPIGSVWSIRVSNDYSKLVSSSDNHEIHVYDLPRLRQSDELGVKQQEHKKKYSKKKTTNEKKSVLVQQKLFRQNSQEDKKSGILQKIKKTKKTHELLKSESTIQIDENCFTNNEDDEDEDDEEEEEEKEKEKESEKKNEKNDDDEVIEATVLTGHTAPITCLKFDNETVVSGSSDSTVRVWDQNTRECKSVIEHTDSIWALDYLDDYLVTGSKDTAVRWWSLPREEMLDLLVGHTAPVSCIEYRDSLIVSGSYDSAVKIWDLRSFDRCAATLNGHRGPISCLQLVDDSILTGSYDSSIKIWDRRKLNHEVHSFNEGDNCWILSLQYKDGRLLTSSNLGEVKIIDFRTKEMLEVEENELLARWSSGDEETLK</sequence>
<keyword evidence="1 3" id="KW-0853">WD repeat</keyword>
<feature type="repeat" description="WD" evidence="3">
    <location>
        <begin position="420"/>
        <end position="450"/>
    </location>
</feature>
<feature type="domain" description="F-box" evidence="5">
    <location>
        <begin position="15"/>
        <end position="61"/>
    </location>
</feature>
<dbReference type="CDD" id="cd00200">
    <property type="entry name" value="WD40"/>
    <property type="match status" value="1"/>
</dbReference>
<dbReference type="InterPro" id="IPR019775">
    <property type="entry name" value="WD40_repeat_CS"/>
</dbReference>
<dbReference type="SMART" id="SM00320">
    <property type="entry name" value="WD40"/>
    <property type="match status" value="7"/>
</dbReference>
<evidence type="ECO:0000313" key="7">
    <source>
        <dbReference type="Proteomes" id="UP001150062"/>
    </source>
</evidence>
<gene>
    <name evidence="6" type="ORF">M0813_01593</name>
</gene>
<feature type="compositionally biased region" description="Basic residues" evidence="4">
    <location>
        <begin position="195"/>
        <end position="204"/>
    </location>
</feature>
<keyword evidence="7" id="KW-1185">Reference proteome</keyword>
<dbReference type="Gene3D" id="1.20.1280.50">
    <property type="match status" value="1"/>
</dbReference>
<dbReference type="InterPro" id="IPR036322">
    <property type="entry name" value="WD40_repeat_dom_sf"/>
</dbReference>
<dbReference type="PANTHER" id="PTHR44436:SF1">
    <property type="entry name" value="F-BOX_WD REPEAT-CONTAINING PROTEIN 2"/>
    <property type="match status" value="1"/>
</dbReference>
<feature type="region of interest" description="Disordered" evidence="4">
    <location>
        <begin position="252"/>
        <end position="293"/>
    </location>
</feature>
<comment type="caution">
    <text evidence="6">The sequence shown here is derived from an EMBL/GenBank/DDBJ whole genome shotgun (WGS) entry which is preliminary data.</text>
</comment>
<protein>
    <submittedName>
        <fullName evidence="6">F-box/wd repeat-containing protein pof1</fullName>
    </submittedName>
</protein>
<dbReference type="InterPro" id="IPR001810">
    <property type="entry name" value="F-box_dom"/>
</dbReference>
<dbReference type="Proteomes" id="UP001150062">
    <property type="component" value="Unassembled WGS sequence"/>
</dbReference>